<evidence type="ECO:0000313" key="5">
    <source>
        <dbReference type="Proteomes" id="UP000053097"/>
    </source>
</evidence>
<feature type="compositionally biased region" description="Basic residues" evidence="1">
    <location>
        <begin position="277"/>
        <end position="287"/>
    </location>
</feature>
<dbReference type="PANTHER" id="PTHR46370">
    <property type="entry name" value="GPALPP MOTIFS-CONTAINING PROTEIN 1"/>
    <property type="match status" value="1"/>
</dbReference>
<feature type="domain" description="DUF3752" evidence="2">
    <location>
        <begin position="588"/>
        <end position="718"/>
    </location>
</feature>
<reference evidence="4" key="3">
    <citation type="submission" date="2018-07" db="EMBL/GenBank/DDBJ databases">
        <authorList>
            <person name="Mckenzie S.K."/>
            <person name="Kronauer D.J.C."/>
        </authorList>
    </citation>
    <scope>NUCLEOTIDE SEQUENCE</scope>
    <source>
        <strain evidence="4">Clonal line C1</strain>
    </source>
</reference>
<dbReference type="STRING" id="2015173.A0A026WF16"/>
<dbReference type="EMBL" id="QOIP01000006">
    <property type="protein sequence ID" value="RLU22164.1"/>
    <property type="molecule type" value="Genomic_DNA"/>
</dbReference>
<feature type="compositionally biased region" description="Basic and acidic residues" evidence="1">
    <location>
        <begin position="84"/>
        <end position="108"/>
    </location>
</feature>
<sequence>MTTMDSDSASQDSDDGRRFRFETTRKDSVASIDTMESLRKESKHKSQCENSKHYREKKERSKNESGRKMDHKDFGHSVKHSKHESRSSKQENSRDASTESASNDRDSKNFSGDDTWERSRDSKWQTGRNRSQSQRSRERSYDRNHHDDRHRSRCHERYKHRSRDGSRDRSHQSSRIKSSNSDHWSRDDHGSRRHDSLKKTSVKENRSQNFKDHFSPKNVEQTRSYNNAHSSINLERNPSVKRDIQDSNLSQFDVFETDENASGNRNSRSPTLSLRSRNTKLKLKRHDSKTEVGNSTKRTREDDDETSKMEQREELNEVKRRNDTRSGSNNNIPSTISDSSLNAALSATLPITKEIWKENLEGENSGYCEQEKTIAYTNTSKCPSLEERYPRCLNVSSDDTQLLEKDAKRMVYGPLLPPGFLPDTFDSDKFEEISTVHDENIDENDKSDLIGPRLSPRLNEEEESNIAKTIATSTAKGNVTFGPALPPHLLQQQCRDNSQNEIIGPVLPTTAKLCEKDSGASSESDNDCAIGPLPMDHPALRNNRVYEQLNLRAQKIRDERCLETIDVKNQREEWMTDLPPVQAANLGLGPRKFKLRDGPDISDRSCWTDTPAQKAQKQKSLEAKVYNNAIESDTKYNVKDSLKESTRQHKGKEREKSLLEMHQKKVAKRKKNEEEEAKRTGISTRRPFDRNTDLQIRFDQAQKKTVLLKARLLDDRFSRGQI</sequence>
<protein>
    <recommendedName>
        <fullName evidence="2">DUF3752 domain-containing protein</fullName>
    </recommendedName>
</protein>
<gene>
    <name evidence="4" type="ORF">DMN91_006545</name>
    <name evidence="3" type="ORF">X777_06150</name>
</gene>
<feature type="compositionally biased region" description="Polar residues" evidence="1">
    <location>
        <begin position="325"/>
        <end position="338"/>
    </location>
</feature>
<evidence type="ECO:0000259" key="2">
    <source>
        <dbReference type="Pfam" id="PF12572"/>
    </source>
</evidence>
<feature type="region of interest" description="Disordered" evidence="1">
    <location>
        <begin position="639"/>
        <end position="688"/>
    </location>
</feature>
<feature type="compositionally biased region" description="Low complexity" evidence="1">
    <location>
        <begin position="1"/>
        <end position="11"/>
    </location>
</feature>
<dbReference type="EMBL" id="KK107256">
    <property type="protein sequence ID" value="EZA54276.1"/>
    <property type="molecule type" value="Genomic_DNA"/>
</dbReference>
<evidence type="ECO:0000256" key="1">
    <source>
        <dbReference type="SAM" id="MobiDB-lite"/>
    </source>
</evidence>
<dbReference type="Pfam" id="PF12572">
    <property type="entry name" value="DUF3752"/>
    <property type="match status" value="1"/>
</dbReference>
<dbReference type="AlphaFoldDB" id="A0A026WF16"/>
<reference evidence="3 5" key="1">
    <citation type="journal article" date="2014" name="Curr. Biol.">
        <title>The genome of the clonal raider ant Cerapachys biroi.</title>
        <authorList>
            <person name="Oxley P.R."/>
            <person name="Ji L."/>
            <person name="Fetter-Pruneda I."/>
            <person name="McKenzie S.K."/>
            <person name="Li C."/>
            <person name="Hu H."/>
            <person name="Zhang G."/>
            <person name="Kronauer D.J."/>
        </authorList>
    </citation>
    <scope>NUCLEOTIDE SEQUENCE [LARGE SCALE GENOMIC DNA]</scope>
</reference>
<dbReference type="InterPro" id="IPR046331">
    <property type="entry name" value="GPAM1-like"/>
</dbReference>
<feature type="compositionally biased region" description="Polar residues" evidence="1">
    <location>
        <begin position="218"/>
        <end position="236"/>
    </location>
</feature>
<dbReference type="Proteomes" id="UP000279307">
    <property type="component" value="Chromosome 6"/>
</dbReference>
<dbReference type="OrthoDB" id="341477at2759"/>
<dbReference type="PANTHER" id="PTHR46370:SF1">
    <property type="entry name" value="GPALPP MOTIFS-CONTAINING PROTEIN 1"/>
    <property type="match status" value="1"/>
</dbReference>
<dbReference type="InterPro" id="IPR022226">
    <property type="entry name" value="DUF3752"/>
</dbReference>
<feature type="compositionally biased region" description="Basic and acidic residues" evidence="1">
    <location>
        <begin position="36"/>
        <end position="76"/>
    </location>
</feature>
<keyword evidence="5" id="KW-1185">Reference proteome</keyword>
<feature type="compositionally biased region" description="Polar residues" evidence="1">
    <location>
        <begin position="260"/>
        <end position="276"/>
    </location>
</feature>
<evidence type="ECO:0000313" key="4">
    <source>
        <dbReference type="EMBL" id="RLU22164.1"/>
    </source>
</evidence>
<organism evidence="3 5">
    <name type="scientific">Ooceraea biroi</name>
    <name type="common">Clonal raider ant</name>
    <name type="synonym">Cerapachys biroi</name>
    <dbReference type="NCBI Taxonomy" id="2015173"/>
    <lineage>
        <taxon>Eukaryota</taxon>
        <taxon>Metazoa</taxon>
        <taxon>Ecdysozoa</taxon>
        <taxon>Arthropoda</taxon>
        <taxon>Hexapoda</taxon>
        <taxon>Insecta</taxon>
        <taxon>Pterygota</taxon>
        <taxon>Neoptera</taxon>
        <taxon>Endopterygota</taxon>
        <taxon>Hymenoptera</taxon>
        <taxon>Apocrita</taxon>
        <taxon>Aculeata</taxon>
        <taxon>Formicoidea</taxon>
        <taxon>Formicidae</taxon>
        <taxon>Dorylinae</taxon>
        <taxon>Ooceraea</taxon>
    </lineage>
</organism>
<proteinExistence type="predicted"/>
<feature type="compositionally biased region" description="Basic and acidic residues" evidence="1">
    <location>
        <begin position="298"/>
        <end position="324"/>
    </location>
</feature>
<feature type="compositionally biased region" description="Basic and acidic residues" evidence="1">
    <location>
        <begin position="14"/>
        <end position="28"/>
    </location>
</feature>
<feature type="compositionally biased region" description="Basic and acidic residues" evidence="1">
    <location>
        <begin position="639"/>
        <end position="663"/>
    </location>
</feature>
<dbReference type="Proteomes" id="UP000053097">
    <property type="component" value="Unassembled WGS sequence"/>
</dbReference>
<accession>A0A026WF16</accession>
<evidence type="ECO:0000313" key="6">
    <source>
        <dbReference type="Proteomes" id="UP000279307"/>
    </source>
</evidence>
<evidence type="ECO:0000313" key="3">
    <source>
        <dbReference type="EMBL" id="EZA54276.1"/>
    </source>
</evidence>
<feature type="compositionally biased region" description="Basic and acidic residues" evidence="1">
    <location>
        <begin position="183"/>
        <end position="215"/>
    </location>
</feature>
<reference evidence="4 6" key="2">
    <citation type="journal article" date="2018" name="Genome Res.">
        <title>The genomic architecture and molecular evolution of ant odorant receptors.</title>
        <authorList>
            <person name="McKenzie S.K."/>
            <person name="Kronauer D.J.C."/>
        </authorList>
    </citation>
    <scope>NUCLEOTIDE SEQUENCE [LARGE SCALE GENOMIC DNA]</scope>
    <source>
        <strain evidence="4">Clonal line C1</strain>
    </source>
</reference>
<dbReference type="OMA" id="DCAIGPL"/>
<feature type="compositionally biased region" description="Basic residues" evidence="1">
    <location>
        <begin position="151"/>
        <end position="162"/>
    </location>
</feature>
<name>A0A026WF16_OOCBI</name>
<feature type="region of interest" description="Disordered" evidence="1">
    <location>
        <begin position="1"/>
        <end position="338"/>
    </location>
</feature>
<feature type="compositionally biased region" description="Basic and acidic residues" evidence="1">
    <location>
        <begin position="135"/>
        <end position="150"/>
    </location>
</feature>